<dbReference type="CDD" id="cd00067">
    <property type="entry name" value="GAL4"/>
    <property type="match status" value="1"/>
</dbReference>
<keyword evidence="5" id="KW-0539">Nucleus</keyword>
<reference evidence="7" key="1">
    <citation type="journal article" date="2020" name="Stud. Mycol.">
        <title>101 Dothideomycetes genomes: a test case for predicting lifestyles and emergence of pathogens.</title>
        <authorList>
            <person name="Haridas S."/>
            <person name="Albert R."/>
            <person name="Binder M."/>
            <person name="Bloem J."/>
            <person name="Labutti K."/>
            <person name="Salamov A."/>
            <person name="Andreopoulos B."/>
            <person name="Baker S."/>
            <person name="Barry K."/>
            <person name="Bills G."/>
            <person name="Bluhm B."/>
            <person name="Cannon C."/>
            <person name="Castanera R."/>
            <person name="Culley D."/>
            <person name="Daum C."/>
            <person name="Ezra D."/>
            <person name="Gonzalez J."/>
            <person name="Henrissat B."/>
            <person name="Kuo A."/>
            <person name="Liang C."/>
            <person name="Lipzen A."/>
            <person name="Lutzoni F."/>
            <person name="Magnuson J."/>
            <person name="Mondo S."/>
            <person name="Nolan M."/>
            <person name="Ohm R."/>
            <person name="Pangilinan J."/>
            <person name="Park H.-J."/>
            <person name="Ramirez L."/>
            <person name="Alfaro M."/>
            <person name="Sun H."/>
            <person name="Tritt A."/>
            <person name="Yoshinaga Y."/>
            <person name="Zwiers L.-H."/>
            <person name="Turgeon B."/>
            <person name="Goodwin S."/>
            <person name="Spatafora J."/>
            <person name="Crous P."/>
            <person name="Grigoriev I."/>
        </authorList>
    </citation>
    <scope>NUCLEOTIDE SEQUENCE</scope>
    <source>
        <strain evidence="7">CBS 109.77</strain>
    </source>
</reference>
<accession>A0A6A6Y044</accession>
<feature type="domain" description="Zn(2)-C6 fungal-type" evidence="6">
    <location>
        <begin position="9"/>
        <end position="39"/>
    </location>
</feature>
<keyword evidence="3" id="KW-0805">Transcription regulation</keyword>
<dbReference type="Proteomes" id="UP000799757">
    <property type="component" value="Unassembled WGS sequence"/>
</dbReference>
<dbReference type="SUPFAM" id="SSF57701">
    <property type="entry name" value="Zn2/Cys6 DNA-binding domain"/>
    <property type="match status" value="1"/>
</dbReference>
<evidence type="ECO:0000313" key="8">
    <source>
        <dbReference type="Proteomes" id="UP000799757"/>
    </source>
</evidence>
<dbReference type="GO" id="GO:0008270">
    <property type="term" value="F:zinc ion binding"/>
    <property type="evidence" value="ECO:0007669"/>
    <property type="project" value="InterPro"/>
</dbReference>
<organism evidence="7 8">
    <name type="scientific">Melanomma pulvis-pyrius CBS 109.77</name>
    <dbReference type="NCBI Taxonomy" id="1314802"/>
    <lineage>
        <taxon>Eukaryota</taxon>
        <taxon>Fungi</taxon>
        <taxon>Dikarya</taxon>
        <taxon>Ascomycota</taxon>
        <taxon>Pezizomycotina</taxon>
        <taxon>Dothideomycetes</taxon>
        <taxon>Pleosporomycetidae</taxon>
        <taxon>Pleosporales</taxon>
        <taxon>Melanommataceae</taxon>
        <taxon>Melanomma</taxon>
    </lineage>
</organism>
<keyword evidence="8" id="KW-1185">Reference proteome</keyword>
<evidence type="ECO:0000313" key="7">
    <source>
        <dbReference type="EMBL" id="KAF2801217.1"/>
    </source>
</evidence>
<dbReference type="OrthoDB" id="5355161at2759"/>
<evidence type="ECO:0000256" key="3">
    <source>
        <dbReference type="ARBA" id="ARBA00023015"/>
    </source>
</evidence>
<dbReference type="PROSITE" id="PS50048">
    <property type="entry name" value="ZN2_CY6_FUNGAL_2"/>
    <property type="match status" value="1"/>
</dbReference>
<sequence>MAAISTSRSCTRCNTAKRKCDRVTPSCRLCRRKKLECVYPSERLSSFVPIQTTSGASTPPELSLLNFESTSNELNISEFPPLSEAALDIANPPGSAPRINYCGAWFLAPETFMVDHTPMPLPPNFKISDLKGFVRLVEGWMAAWITTGSNPFIHAHLYRSNFPSCLQIAFTTLSAYLNRTQATTDMILRAVNDQASTLVSASDVEAGTSPDLLEDLAHIHALLVYQMVGLFDGDIRSRHLAEQRAAIFTISLDRAIEKASRELRWDLLELDPNHLTLSLTSQTSLAEPLWRSWIISESLRRTWLICNGISASYDGLKQGWTPCNGDVMFTSREGLWSAGSALSWGKMCMERDVRFVGRFRAEWLFEVAPEEVDEFGKVMLESIYGRERSMTWLHGTKC</sequence>
<dbReference type="GO" id="GO:0000981">
    <property type="term" value="F:DNA-binding transcription factor activity, RNA polymerase II-specific"/>
    <property type="evidence" value="ECO:0007669"/>
    <property type="project" value="InterPro"/>
</dbReference>
<keyword evidence="1" id="KW-0479">Metal-binding</keyword>
<keyword evidence="4" id="KW-0804">Transcription</keyword>
<dbReference type="InterPro" id="IPR036864">
    <property type="entry name" value="Zn2-C6_fun-type_DNA-bd_sf"/>
</dbReference>
<dbReference type="AlphaFoldDB" id="A0A6A6Y044"/>
<protein>
    <recommendedName>
        <fullName evidence="6">Zn(2)-C6 fungal-type domain-containing protein</fullName>
    </recommendedName>
</protein>
<dbReference type="SMART" id="SM00066">
    <property type="entry name" value="GAL4"/>
    <property type="match status" value="1"/>
</dbReference>
<keyword evidence="2" id="KW-0862">Zinc</keyword>
<evidence type="ECO:0000256" key="5">
    <source>
        <dbReference type="ARBA" id="ARBA00023242"/>
    </source>
</evidence>
<name>A0A6A6Y044_9PLEO</name>
<dbReference type="Pfam" id="PF00172">
    <property type="entry name" value="Zn_clus"/>
    <property type="match status" value="1"/>
</dbReference>
<gene>
    <name evidence="7" type="ORF">K505DRAFT_319975</name>
</gene>
<dbReference type="InterPro" id="IPR001138">
    <property type="entry name" value="Zn2Cys6_DnaBD"/>
</dbReference>
<evidence type="ECO:0000256" key="1">
    <source>
        <dbReference type="ARBA" id="ARBA00022723"/>
    </source>
</evidence>
<dbReference type="PANTHER" id="PTHR47660">
    <property type="entry name" value="TRANSCRIPTION FACTOR WITH C2H2 AND ZN(2)-CYS(6) DNA BINDING DOMAIN (EUROFUNG)-RELATED-RELATED"/>
    <property type="match status" value="1"/>
</dbReference>
<dbReference type="EMBL" id="MU001738">
    <property type="protein sequence ID" value="KAF2801217.1"/>
    <property type="molecule type" value="Genomic_DNA"/>
</dbReference>
<dbReference type="Gene3D" id="4.10.240.10">
    <property type="entry name" value="Zn(2)-C6 fungal-type DNA-binding domain"/>
    <property type="match status" value="1"/>
</dbReference>
<proteinExistence type="predicted"/>
<evidence type="ECO:0000256" key="2">
    <source>
        <dbReference type="ARBA" id="ARBA00022833"/>
    </source>
</evidence>
<evidence type="ECO:0000256" key="4">
    <source>
        <dbReference type="ARBA" id="ARBA00023163"/>
    </source>
</evidence>
<evidence type="ECO:0000259" key="6">
    <source>
        <dbReference type="PROSITE" id="PS50048"/>
    </source>
</evidence>